<keyword evidence="3" id="KW-1185">Reference proteome</keyword>
<feature type="compositionally biased region" description="Polar residues" evidence="1">
    <location>
        <begin position="56"/>
        <end position="74"/>
    </location>
</feature>
<name>A0AAI8VC10_9PEZI</name>
<gene>
    <name evidence="2" type="ORF">KHLLAP_LOCUS2245</name>
</gene>
<organism evidence="2 3">
    <name type="scientific">Anthostomella pinea</name>
    <dbReference type="NCBI Taxonomy" id="933095"/>
    <lineage>
        <taxon>Eukaryota</taxon>
        <taxon>Fungi</taxon>
        <taxon>Dikarya</taxon>
        <taxon>Ascomycota</taxon>
        <taxon>Pezizomycotina</taxon>
        <taxon>Sordariomycetes</taxon>
        <taxon>Xylariomycetidae</taxon>
        <taxon>Xylariales</taxon>
        <taxon>Xylariaceae</taxon>
        <taxon>Anthostomella</taxon>
    </lineage>
</organism>
<evidence type="ECO:0000313" key="3">
    <source>
        <dbReference type="Proteomes" id="UP001295740"/>
    </source>
</evidence>
<feature type="compositionally biased region" description="Acidic residues" evidence="1">
    <location>
        <begin position="183"/>
        <end position="200"/>
    </location>
</feature>
<dbReference type="PANTHER" id="PTHR22705">
    <property type="entry name" value="ZINC FINGER, ZZ DOMAIN CONTAINING 3"/>
    <property type="match status" value="1"/>
</dbReference>
<evidence type="ECO:0000256" key="1">
    <source>
        <dbReference type="SAM" id="MobiDB-lite"/>
    </source>
</evidence>
<dbReference type="InterPro" id="IPR037830">
    <property type="entry name" value="ZZZ3"/>
</dbReference>
<proteinExistence type="predicted"/>
<dbReference type="EMBL" id="CAUWAG010000003">
    <property type="protein sequence ID" value="CAJ2501777.1"/>
    <property type="molecule type" value="Genomic_DNA"/>
</dbReference>
<dbReference type="Proteomes" id="UP001295740">
    <property type="component" value="Unassembled WGS sequence"/>
</dbReference>
<evidence type="ECO:0000313" key="2">
    <source>
        <dbReference type="EMBL" id="CAJ2501777.1"/>
    </source>
</evidence>
<protein>
    <submittedName>
        <fullName evidence="2">Uu.00g046300.m01.CDS01</fullName>
    </submittedName>
</protein>
<dbReference type="PANTHER" id="PTHR22705:SF0">
    <property type="entry name" value="ZZ-TYPE ZINC FINGER-CONTAINING PROTEIN 3"/>
    <property type="match status" value="1"/>
</dbReference>
<reference evidence="2" key="1">
    <citation type="submission" date="2023-10" db="EMBL/GenBank/DDBJ databases">
        <authorList>
            <person name="Hackl T."/>
        </authorList>
    </citation>
    <scope>NUCLEOTIDE SEQUENCE</scope>
</reference>
<feature type="region of interest" description="Disordered" evidence="1">
    <location>
        <begin position="1"/>
        <end position="120"/>
    </location>
</feature>
<feature type="compositionally biased region" description="Pro residues" evidence="1">
    <location>
        <begin position="81"/>
        <end position="94"/>
    </location>
</feature>
<sequence length="350" mass="36685">MTMPGLTLNTGAAAASETGAPQTPAASAATNANTTIPSAASTQAAATTPIPIPYAQHSSQLQNHQPPSRSSSPAGPTYSPITPPLNPTALPPRPEYTHSSNADATAAPAPRPDPIDFDSNPDVLALRSAISLLQIQRRRAERDMATLDRVKTAALAEPAAFVRDLVAGHVRVEGDRLFADGVPVEEGDSDSDSDSEDGSADEGMSAKQQQPLIHTEGAAQVADGSNKPAETTQPKSEAQPGPTIKPDPDRKDAAAPRPAWATLPEPQNVVRCPPINWSQYAVVGESLDRIHNEQLARPPQGVPAVMTPDGKFEFKAGDGGLGRQEKYVGVAAPYAPGKDRLDKKPKGPKR</sequence>
<feature type="region of interest" description="Disordered" evidence="1">
    <location>
        <begin position="178"/>
        <end position="268"/>
    </location>
</feature>
<feature type="compositionally biased region" description="Low complexity" evidence="1">
    <location>
        <begin position="20"/>
        <end position="49"/>
    </location>
</feature>
<comment type="caution">
    <text evidence="2">The sequence shown here is derived from an EMBL/GenBank/DDBJ whole genome shotgun (WGS) entry which is preliminary data.</text>
</comment>
<accession>A0AAI8VC10</accession>
<dbReference type="AlphaFoldDB" id="A0AAI8VC10"/>